<keyword evidence="1" id="KW-0812">Transmembrane</keyword>
<evidence type="ECO:0008006" key="4">
    <source>
        <dbReference type="Google" id="ProtNLM"/>
    </source>
</evidence>
<accession>A0AAP5E913</accession>
<evidence type="ECO:0000313" key="2">
    <source>
        <dbReference type="EMBL" id="MDQ1108319.1"/>
    </source>
</evidence>
<comment type="caution">
    <text evidence="2">The sequence shown here is derived from an EMBL/GenBank/DDBJ whole genome shotgun (WGS) entry which is preliminary data.</text>
</comment>
<gene>
    <name evidence="2" type="ORF">QE424_001478</name>
</gene>
<feature type="transmembrane region" description="Helical" evidence="1">
    <location>
        <begin position="30"/>
        <end position="46"/>
    </location>
</feature>
<name>A0AAP5E913_9GAMM</name>
<evidence type="ECO:0000313" key="3">
    <source>
        <dbReference type="Proteomes" id="UP001226084"/>
    </source>
</evidence>
<dbReference type="RefSeq" id="WP_307106779.1">
    <property type="nucleotide sequence ID" value="NZ_JAUTAS010000001.1"/>
</dbReference>
<proteinExistence type="predicted"/>
<feature type="transmembrane region" description="Helical" evidence="1">
    <location>
        <begin position="7"/>
        <end position="24"/>
    </location>
</feature>
<dbReference type="EMBL" id="JAUTAS010000001">
    <property type="protein sequence ID" value="MDQ1108319.1"/>
    <property type="molecule type" value="Genomic_DNA"/>
</dbReference>
<dbReference type="AlphaFoldDB" id="A0AAP5E913"/>
<evidence type="ECO:0000256" key="1">
    <source>
        <dbReference type="SAM" id="Phobius"/>
    </source>
</evidence>
<organism evidence="2 3">
    <name type="scientific">Stenotrophomonas rhizophila</name>
    <dbReference type="NCBI Taxonomy" id="216778"/>
    <lineage>
        <taxon>Bacteria</taxon>
        <taxon>Pseudomonadati</taxon>
        <taxon>Pseudomonadota</taxon>
        <taxon>Gammaproteobacteria</taxon>
        <taxon>Lysobacterales</taxon>
        <taxon>Lysobacteraceae</taxon>
        <taxon>Stenotrophomonas</taxon>
    </lineage>
</organism>
<keyword evidence="1" id="KW-0472">Membrane</keyword>
<dbReference type="Proteomes" id="UP001226084">
    <property type="component" value="Unassembled WGS sequence"/>
</dbReference>
<protein>
    <recommendedName>
        <fullName evidence="4">Transmembrane protein</fullName>
    </recommendedName>
</protein>
<sequence>MNRRTYIELVLELFAFIALCLAMMASGKAVVIFSLITIALVIWIPFQANAGNRLTRALSFALPIAAIARTVVHFLPNPSL</sequence>
<keyword evidence="1" id="KW-1133">Transmembrane helix</keyword>
<reference evidence="2" key="1">
    <citation type="submission" date="2023-07" db="EMBL/GenBank/DDBJ databases">
        <title>Functional and genomic diversity of the sorghum phyllosphere microbiome.</title>
        <authorList>
            <person name="Shade A."/>
        </authorList>
    </citation>
    <scope>NUCLEOTIDE SEQUENCE</scope>
    <source>
        <strain evidence="2">SORGH_AS_0457</strain>
    </source>
</reference>